<feature type="transmembrane region" description="Helical" evidence="7">
    <location>
        <begin position="69"/>
        <end position="87"/>
    </location>
</feature>
<evidence type="ECO:0000313" key="10">
    <source>
        <dbReference type="Proteomes" id="UP000305067"/>
    </source>
</evidence>
<feature type="transmembrane region" description="Helical" evidence="7">
    <location>
        <begin position="431"/>
        <end position="450"/>
    </location>
</feature>
<dbReference type="SUPFAM" id="SSF103473">
    <property type="entry name" value="MFS general substrate transporter"/>
    <property type="match status" value="1"/>
</dbReference>
<dbReference type="AlphaFoldDB" id="A0A5C3R2G9"/>
<feature type="transmembrane region" description="Helical" evidence="7">
    <location>
        <begin position="134"/>
        <end position="152"/>
    </location>
</feature>
<evidence type="ECO:0000256" key="3">
    <source>
        <dbReference type="ARBA" id="ARBA00022448"/>
    </source>
</evidence>
<dbReference type="OrthoDB" id="413079at2759"/>
<dbReference type="GO" id="GO:0012505">
    <property type="term" value="C:endomembrane system"/>
    <property type="evidence" value="ECO:0007669"/>
    <property type="project" value="UniProtKB-SubCell"/>
</dbReference>
<dbReference type="Proteomes" id="UP000305067">
    <property type="component" value="Unassembled WGS sequence"/>
</dbReference>
<evidence type="ECO:0000256" key="1">
    <source>
        <dbReference type="ARBA" id="ARBA00004127"/>
    </source>
</evidence>
<evidence type="ECO:0000256" key="5">
    <source>
        <dbReference type="ARBA" id="ARBA00022989"/>
    </source>
</evidence>
<feature type="transmembrane region" description="Helical" evidence="7">
    <location>
        <begin position="99"/>
        <end position="127"/>
    </location>
</feature>
<keyword evidence="3" id="KW-0813">Transport</keyword>
<feature type="domain" description="Major facilitator superfamily (MFS) profile" evidence="8">
    <location>
        <begin position="71"/>
        <end position="454"/>
    </location>
</feature>
<feature type="transmembrane region" description="Helical" evidence="7">
    <location>
        <begin position="197"/>
        <end position="215"/>
    </location>
</feature>
<evidence type="ECO:0000313" key="9">
    <source>
        <dbReference type="EMBL" id="TFL07867.1"/>
    </source>
</evidence>
<reference evidence="9 10" key="1">
    <citation type="journal article" date="2019" name="Nat. Ecol. Evol.">
        <title>Megaphylogeny resolves global patterns of mushroom evolution.</title>
        <authorList>
            <person name="Varga T."/>
            <person name="Krizsan K."/>
            <person name="Foldi C."/>
            <person name="Dima B."/>
            <person name="Sanchez-Garcia M."/>
            <person name="Sanchez-Ramirez S."/>
            <person name="Szollosi G.J."/>
            <person name="Szarkandi J.G."/>
            <person name="Papp V."/>
            <person name="Albert L."/>
            <person name="Andreopoulos W."/>
            <person name="Angelini C."/>
            <person name="Antonin V."/>
            <person name="Barry K.W."/>
            <person name="Bougher N.L."/>
            <person name="Buchanan P."/>
            <person name="Buyck B."/>
            <person name="Bense V."/>
            <person name="Catcheside P."/>
            <person name="Chovatia M."/>
            <person name="Cooper J."/>
            <person name="Damon W."/>
            <person name="Desjardin D."/>
            <person name="Finy P."/>
            <person name="Geml J."/>
            <person name="Haridas S."/>
            <person name="Hughes K."/>
            <person name="Justo A."/>
            <person name="Karasinski D."/>
            <person name="Kautmanova I."/>
            <person name="Kiss B."/>
            <person name="Kocsube S."/>
            <person name="Kotiranta H."/>
            <person name="LaButti K.M."/>
            <person name="Lechner B.E."/>
            <person name="Liimatainen K."/>
            <person name="Lipzen A."/>
            <person name="Lukacs Z."/>
            <person name="Mihaltcheva S."/>
            <person name="Morgado L.N."/>
            <person name="Niskanen T."/>
            <person name="Noordeloos M.E."/>
            <person name="Ohm R.A."/>
            <person name="Ortiz-Santana B."/>
            <person name="Ovrebo C."/>
            <person name="Racz N."/>
            <person name="Riley R."/>
            <person name="Savchenko A."/>
            <person name="Shiryaev A."/>
            <person name="Soop K."/>
            <person name="Spirin V."/>
            <person name="Szebenyi C."/>
            <person name="Tomsovsky M."/>
            <person name="Tulloss R.E."/>
            <person name="Uehling J."/>
            <person name="Grigoriev I.V."/>
            <person name="Vagvolgyi C."/>
            <person name="Papp T."/>
            <person name="Martin F.M."/>
            <person name="Miettinen O."/>
            <person name="Hibbett D.S."/>
            <person name="Nagy L.G."/>
        </authorList>
    </citation>
    <scope>NUCLEOTIDE SEQUENCE [LARGE SCALE GENOMIC DNA]</scope>
    <source>
        <strain evidence="9 10">CBS 309.79</strain>
    </source>
</reference>
<dbReference type="STRING" id="1884261.A0A5C3R2G9"/>
<keyword evidence="6 7" id="KW-0472">Membrane</keyword>
<evidence type="ECO:0000259" key="8">
    <source>
        <dbReference type="PROSITE" id="PS50850"/>
    </source>
</evidence>
<feature type="transmembrane region" description="Helical" evidence="7">
    <location>
        <begin position="221"/>
        <end position="241"/>
    </location>
</feature>
<name>A0A5C3R2G9_9AGAR</name>
<keyword evidence="5 7" id="KW-1133">Transmembrane helix</keyword>
<dbReference type="PANTHER" id="PTHR23514">
    <property type="entry name" value="BYPASS OF STOP CODON PROTEIN 6"/>
    <property type="match status" value="1"/>
</dbReference>
<evidence type="ECO:0000256" key="7">
    <source>
        <dbReference type="SAM" id="Phobius"/>
    </source>
</evidence>
<evidence type="ECO:0000256" key="6">
    <source>
        <dbReference type="ARBA" id="ARBA00023136"/>
    </source>
</evidence>
<evidence type="ECO:0000256" key="2">
    <source>
        <dbReference type="ARBA" id="ARBA00008335"/>
    </source>
</evidence>
<evidence type="ECO:0000256" key="4">
    <source>
        <dbReference type="ARBA" id="ARBA00022692"/>
    </source>
</evidence>
<dbReference type="EMBL" id="ML178814">
    <property type="protein sequence ID" value="TFL07867.1"/>
    <property type="molecule type" value="Genomic_DNA"/>
</dbReference>
<keyword evidence="4 7" id="KW-0812">Transmembrane</keyword>
<dbReference type="PROSITE" id="PS50850">
    <property type="entry name" value="MFS"/>
    <property type="match status" value="1"/>
</dbReference>
<proteinExistence type="inferred from homology"/>
<keyword evidence="10" id="KW-1185">Reference proteome</keyword>
<feature type="transmembrane region" description="Helical" evidence="7">
    <location>
        <begin position="280"/>
        <end position="300"/>
    </location>
</feature>
<dbReference type="InterPro" id="IPR036259">
    <property type="entry name" value="MFS_trans_sf"/>
</dbReference>
<dbReference type="InterPro" id="IPR011701">
    <property type="entry name" value="MFS"/>
</dbReference>
<protein>
    <submittedName>
        <fullName evidence="9">MFS general substrate transporter</fullName>
    </submittedName>
</protein>
<comment type="subcellular location">
    <subcellularLocation>
        <location evidence="1">Endomembrane system</location>
        <topology evidence="1">Multi-pass membrane protein</topology>
    </subcellularLocation>
</comment>
<organism evidence="9 10">
    <name type="scientific">Pterulicium gracile</name>
    <dbReference type="NCBI Taxonomy" id="1884261"/>
    <lineage>
        <taxon>Eukaryota</taxon>
        <taxon>Fungi</taxon>
        <taxon>Dikarya</taxon>
        <taxon>Basidiomycota</taxon>
        <taxon>Agaricomycotina</taxon>
        <taxon>Agaricomycetes</taxon>
        <taxon>Agaricomycetidae</taxon>
        <taxon>Agaricales</taxon>
        <taxon>Pleurotineae</taxon>
        <taxon>Pterulaceae</taxon>
        <taxon>Pterulicium</taxon>
    </lineage>
</organism>
<gene>
    <name evidence="9" type="ORF">BDV98DRAFT_558607</name>
</gene>
<feature type="transmembrane region" description="Helical" evidence="7">
    <location>
        <begin position="396"/>
        <end position="419"/>
    </location>
</feature>
<feature type="transmembrane region" description="Helical" evidence="7">
    <location>
        <begin position="312"/>
        <end position="331"/>
    </location>
</feature>
<dbReference type="PANTHER" id="PTHR23514:SF3">
    <property type="entry name" value="BYPASS OF STOP CODON PROTEIN 6"/>
    <property type="match status" value="1"/>
</dbReference>
<dbReference type="Pfam" id="PF07690">
    <property type="entry name" value="MFS_1"/>
    <property type="match status" value="1"/>
</dbReference>
<dbReference type="FunFam" id="1.20.1250.20:FF:000286">
    <property type="entry name" value="MFS efflux transporter"/>
    <property type="match status" value="1"/>
</dbReference>
<feature type="transmembrane region" description="Helical" evidence="7">
    <location>
        <begin position="367"/>
        <end position="384"/>
    </location>
</feature>
<dbReference type="GO" id="GO:0016020">
    <property type="term" value="C:membrane"/>
    <property type="evidence" value="ECO:0007669"/>
    <property type="project" value="TreeGrafter"/>
</dbReference>
<comment type="similarity">
    <text evidence="2">Belongs to the major facilitator superfamily.</text>
</comment>
<sequence>MSTTVTETSPAIELTQLDSKGQSTYRLSPQTAERLPGNSSGSTHTVSIVEDALQQATEGTQKEFQRKELVQLSALCWGAFLIGWNDATLGPLIPRIQEVYGVGFTVVSMIFVVACIGFCVGALANAYFTDRIPFGKILVLASCLQVIGYAIQSAAPPFPLFVITFAINGVALGIHIAQSNGYVAALNDHTKMGVLHASYGTGAFCSPLVATQFAQLDRWSFHFLTSLGLTLSVIVIDTLVFKFMSQDDCLVHIGRDPGEKSTNENSSNVNQFMGIKAVHVLAAFLLIYVGTEVTIGGWMVTYIIEERGGGPSAGYISSGFWGGLAVGRIALLWVNKKIGEHRVIYLYSLLTIGLQIIIWFVPSLIGGALAVSFVGFLMGPYYPIAMNHAGKILPRWLLTASIGWIAGIGQAGSAILPFVSGAFASRFGIGSLQPFLVVMMVGMAGLWALVPKQVVRRD</sequence>
<feature type="transmembrane region" description="Helical" evidence="7">
    <location>
        <begin position="343"/>
        <end position="361"/>
    </location>
</feature>
<dbReference type="InterPro" id="IPR020846">
    <property type="entry name" value="MFS_dom"/>
</dbReference>
<feature type="transmembrane region" description="Helical" evidence="7">
    <location>
        <begin position="158"/>
        <end position="177"/>
    </location>
</feature>
<accession>A0A5C3R2G9</accession>
<dbReference type="GO" id="GO:0022857">
    <property type="term" value="F:transmembrane transporter activity"/>
    <property type="evidence" value="ECO:0007669"/>
    <property type="project" value="InterPro"/>
</dbReference>
<dbReference type="InterPro" id="IPR051788">
    <property type="entry name" value="MFS_Transporter"/>
</dbReference>
<dbReference type="Gene3D" id="1.20.1250.20">
    <property type="entry name" value="MFS general substrate transporter like domains"/>
    <property type="match status" value="2"/>
</dbReference>